<dbReference type="PANTHER" id="PTHR39654">
    <property type="entry name" value="LEUCINE-RICH REPEAT-CONTAINING PROTEIN 75A-LIKE ISOFORM X1"/>
    <property type="match status" value="1"/>
</dbReference>
<dbReference type="Ensembl" id="ENSFHET00000018615.1">
    <property type="protein sequence ID" value="ENSFHEP00000028718.1"/>
    <property type="gene ID" value="ENSFHEG00000013023.1"/>
</dbReference>
<dbReference type="Gene3D" id="3.80.10.10">
    <property type="entry name" value="Ribonuclease Inhibitor"/>
    <property type="match status" value="1"/>
</dbReference>
<evidence type="ECO:0000256" key="1">
    <source>
        <dbReference type="SAM" id="MobiDB-lite"/>
    </source>
</evidence>
<name>A0A3Q2QM20_FUNHE</name>
<feature type="region of interest" description="Disordered" evidence="1">
    <location>
        <begin position="1"/>
        <end position="38"/>
    </location>
</feature>
<dbReference type="SUPFAM" id="SSF52047">
    <property type="entry name" value="RNI-like"/>
    <property type="match status" value="1"/>
</dbReference>
<feature type="region of interest" description="Disordered" evidence="1">
    <location>
        <begin position="331"/>
        <end position="356"/>
    </location>
</feature>
<dbReference type="PANTHER" id="PTHR39654:SF6">
    <property type="entry name" value="LEUCINE-RICH REPEAT-CONTAINING 75BB"/>
    <property type="match status" value="1"/>
</dbReference>
<dbReference type="InterPro" id="IPR032675">
    <property type="entry name" value="LRR_dom_sf"/>
</dbReference>
<reference evidence="2" key="1">
    <citation type="submission" date="2025-08" db="UniProtKB">
        <authorList>
            <consortium name="Ensembl"/>
        </authorList>
    </citation>
    <scope>IDENTIFICATION</scope>
</reference>
<feature type="compositionally biased region" description="Acidic residues" evidence="1">
    <location>
        <begin position="340"/>
        <end position="356"/>
    </location>
</feature>
<sequence length="381" mass="43455">MGSKLTRHRSLDLESKLTSRRHPRNDLPREDDRSGARSGGDFLFTSLMLRSDKLPGMLRKTNQSPYVRRVAWVREIQRLLREQKLEQAGEVLKLLRKDLGLQGSSLNDILYKNAAFLNLVDPISHELLLSLARDLQCPKRTESIKSTNKICRQLIYHLTPHSKWTKQSVPRRKSQACLKTTLKKRLSGDVVNLSGIPLSGRDVHRVAFYLQTCSEAVSAVDLSFTELQDESLRLLLPCLSRLPKLTTLAVNGNRLTAGILKDLTETVKDPRKFPSLAWIDMGNNVDVFTVPQPLLVALRRRFGLRSSLPTIYEYSEAQAFGRYNPNMETSVEEPSLFEEGGVEEDDRVGEEEEEEEDRLELRAWGFREENVSKNALHFCGR</sequence>
<feature type="compositionally biased region" description="Basic and acidic residues" evidence="1">
    <location>
        <begin position="24"/>
        <end position="35"/>
    </location>
</feature>
<dbReference type="GeneTree" id="ENSGT00940000164235"/>
<evidence type="ECO:0000313" key="2">
    <source>
        <dbReference type="Ensembl" id="ENSFHEP00000028718.1"/>
    </source>
</evidence>
<keyword evidence="3" id="KW-1185">Reference proteome</keyword>
<organism evidence="2 3">
    <name type="scientific">Fundulus heteroclitus</name>
    <name type="common">Killifish</name>
    <name type="synonym">Mummichog</name>
    <dbReference type="NCBI Taxonomy" id="8078"/>
    <lineage>
        <taxon>Eukaryota</taxon>
        <taxon>Metazoa</taxon>
        <taxon>Chordata</taxon>
        <taxon>Craniata</taxon>
        <taxon>Vertebrata</taxon>
        <taxon>Euteleostomi</taxon>
        <taxon>Actinopterygii</taxon>
        <taxon>Neopterygii</taxon>
        <taxon>Teleostei</taxon>
        <taxon>Neoteleostei</taxon>
        <taxon>Acanthomorphata</taxon>
        <taxon>Ovalentaria</taxon>
        <taxon>Atherinomorphae</taxon>
        <taxon>Cyprinodontiformes</taxon>
        <taxon>Fundulidae</taxon>
        <taxon>Fundulus</taxon>
    </lineage>
</organism>
<evidence type="ECO:0000313" key="3">
    <source>
        <dbReference type="Proteomes" id="UP000265000"/>
    </source>
</evidence>
<dbReference type="AlphaFoldDB" id="A0A3Q2QM20"/>
<reference evidence="2" key="2">
    <citation type="submission" date="2025-09" db="UniProtKB">
        <authorList>
            <consortium name="Ensembl"/>
        </authorList>
    </citation>
    <scope>IDENTIFICATION</scope>
</reference>
<protein>
    <submittedName>
        <fullName evidence="2">Leucine rich repeat containing 75Bb</fullName>
    </submittedName>
</protein>
<dbReference type="Proteomes" id="UP000265000">
    <property type="component" value="Unplaced"/>
</dbReference>
<proteinExistence type="predicted"/>
<accession>A0A3Q2QM20</accession>